<dbReference type="RefSeq" id="WP_177157125.1">
    <property type="nucleotide sequence ID" value="NZ_JABCJE010000002.1"/>
</dbReference>
<accession>A0A850Q4Q2</accession>
<protein>
    <submittedName>
        <fullName evidence="1">AlpA family phage regulatory protein</fullName>
    </submittedName>
</protein>
<name>A0A850Q4Q2_9RHOB</name>
<dbReference type="EMBL" id="JABCJE010000002">
    <property type="protein sequence ID" value="NVO23042.1"/>
    <property type="molecule type" value="Genomic_DNA"/>
</dbReference>
<sequence length="63" mass="7203">METTKIIKIRAVCEMTQLSRATIYRKQVAGEFPSSVKLSTRCVGWYADEIEMWLGQLPRTHSG</sequence>
<proteinExistence type="predicted"/>
<organism evidence="1 2">
    <name type="scientific">Donghicola mangrovi</name>
    <dbReference type="NCBI Taxonomy" id="2729614"/>
    <lineage>
        <taxon>Bacteria</taxon>
        <taxon>Pseudomonadati</taxon>
        <taxon>Pseudomonadota</taxon>
        <taxon>Alphaproteobacteria</taxon>
        <taxon>Rhodobacterales</taxon>
        <taxon>Roseobacteraceae</taxon>
        <taxon>Donghicola</taxon>
    </lineage>
</organism>
<dbReference type="Proteomes" id="UP000592216">
    <property type="component" value="Unassembled WGS sequence"/>
</dbReference>
<dbReference type="AlphaFoldDB" id="A0A850Q4Q2"/>
<dbReference type="Gene3D" id="1.10.238.160">
    <property type="match status" value="1"/>
</dbReference>
<dbReference type="Pfam" id="PF05930">
    <property type="entry name" value="Phage_AlpA"/>
    <property type="match status" value="1"/>
</dbReference>
<dbReference type="InterPro" id="IPR010260">
    <property type="entry name" value="AlpA"/>
</dbReference>
<dbReference type="InterPro" id="IPR052931">
    <property type="entry name" value="Prophage_regulatory_activator"/>
</dbReference>
<evidence type="ECO:0000313" key="2">
    <source>
        <dbReference type="Proteomes" id="UP000592216"/>
    </source>
</evidence>
<reference evidence="1 2" key="1">
    <citation type="submission" date="2020-04" db="EMBL/GenBank/DDBJ databases">
        <title>Donghicola sp., a member of the Rhodobacteraceae family isolated from mangrove forest in Thailand.</title>
        <authorList>
            <person name="Charoenyingcharoen P."/>
            <person name="Yukphan P."/>
        </authorList>
    </citation>
    <scope>NUCLEOTIDE SEQUENCE [LARGE SCALE GENOMIC DNA]</scope>
    <source>
        <strain evidence="1 2">B5-SW-15</strain>
    </source>
</reference>
<gene>
    <name evidence="1" type="ORF">HJ536_06700</name>
</gene>
<evidence type="ECO:0000313" key="1">
    <source>
        <dbReference type="EMBL" id="NVO23042.1"/>
    </source>
</evidence>
<comment type="caution">
    <text evidence="1">The sequence shown here is derived from an EMBL/GenBank/DDBJ whole genome shotgun (WGS) entry which is preliminary data.</text>
</comment>
<dbReference type="PANTHER" id="PTHR36154">
    <property type="entry name" value="DNA-BINDING TRANSCRIPTIONAL ACTIVATOR ALPA"/>
    <property type="match status" value="1"/>
</dbReference>
<dbReference type="PANTHER" id="PTHR36154:SF1">
    <property type="entry name" value="DNA-BINDING TRANSCRIPTIONAL ACTIVATOR ALPA"/>
    <property type="match status" value="1"/>
</dbReference>